<dbReference type="Proteomes" id="UP001318860">
    <property type="component" value="Unassembled WGS sequence"/>
</dbReference>
<dbReference type="EMBL" id="JABTTQ020000003">
    <property type="protein sequence ID" value="KAK6160972.1"/>
    <property type="molecule type" value="Genomic_DNA"/>
</dbReference>
<feature type="compositionally biased region" description="Polar residues" evidence="1">
    <location>
        <begin position="160"/>
        <end position="176"/>
    </location>
</feature>
<evidence type="ECO:0000313" key="4">
    <source>
        <dbReference type="Proteomes" id="UP001318860"/>
    </source>
</evidence>
<feature type="compositionally biased region" description="Basic and acidic residues" evidence="1">
    <location>
        <begin position="177"/>
        <end position="193"/>
    </location>
</feature>
<protein>
    <recommendedName>
        <fullName evidence="2">Zinc knuckle CX2CX4HX4C domain-containing protein</fullName>
    </recommendedName>
</protein>
<proteinExistence type="predicted"/>
<evidence type="ECO:0000259" key="2">
    <source>
        <dbReference type="Pfam" id="PF14392"/>
    </source>
</evidence>
<feature type="domain" description="Zinc knuckle CX2CX4HX4C" evidence="2">
    <location>
        <begin position="88"/>
        <end position="136"/>
    </location>
</feature>
<dbReference type="PANTHER" id="PTHR31286:SF167">
    <property type="entry name" value="OS09G0268800 PROTEIN"/>
    <property type="match status" value="1"/>
</dbReference>
<accession>A0ABR0XPD7</accession>
<dbReference type="PANTHER" id="PTHR31286">
    <property type="entry name" value="GLYCINE-RICH CELL WALL STRUCTURAL PROTEIN 1.8-LIKE"/>
    <property type="match status" value="1"/>
</dbReference>
<organism evidence="3 4">
    <name type="scientific">Rehmannia glutinosa</name>
    <name type="common">Chinese foxglove</name>
    <dbReference type="NCBI Taxonomy" id="99300"/>
    <lineage>
        <taxon>Eukaryota</taxon>
        <taxon>Viridiplantae</taxon>
        <taxon>Streptophyta</taxon>
        <taxon>Embryophyta</taxon>
        <taxon>Tracheophyta</taxon>
        <taxon>Spermatophyta</taxon>
        <taxon>Magnoliopsida</taxon>
        <taxon>eudicotyledons</taxon>
        <taxon>Gunneridae</taxon>
        <taxon>Pentapetalae</taxon>
        <taxon>asterids</taxon>
        <taxon>lamiids</taxon>
        <taxon>Lamiales</taxon>
        <taxon>Orobanchaceae</taxon>
        <taxon>Rehmannieae</taxon>
        <taxon>Rehmannia</taxon>
    </lineage>
</organism>
<dbReference type="InterPro" id="IPR040256">
    <property type="entry name" value="At4g02000-like"/>
</dbReference>
<keyword evidence="4" id="KW-1185">Reference proteome</keyword>
<name>A0ABR0XPD7_REHGL</name>
<evidence type="ECO:0000313" key="3">
    <source>
        <dbReference type="EMBL" id="KAK6160972.1"/>
    </source>
</evidence>
<gene>
    <name evidence="3" type="ORF">DH2020_004353</name>
</gene>
<dbReference type="Pfam" id="PF14392">
    <property type="entry name" value="zf-CCHC_4"/>
    <property type="match status" value="1"/>
</dbReference>
<reference evidence="3 4" key="1">
    <citation type="journal article" date="2021" name="Comput. Struct. Biotechnol. J.">
        <title>De novo genome assembly of the potent medicinal plant Rehmannia glutinosa using nanopore technology.</title>
        <authorList>
            <person name="Ma L."/>
            <person name="Dong C."/>
            <person name="Song C."/>
            <person name="Wang X."/>
            <person name="Zheng X."/>
            <person name="Niu Y."/>
            <person name="Chen S."/>
            <person name="Feng W."/>
        </authorList>
    </citation>
    <scope>NUCLEOTIDE SEQUENCE [LARGE SCALE GENOMIC DNA]</scope>
    <source>
        <strain evidence="3">DH-2019</strain>
    </source>
</reference>
<feature type="region of interest" description="Disordered" evidence="1">
    <location>
        <begin position="160"/>
        <end position="205"/>
    </location>
</feature>
<dbReference type="InterPro" id="IPR025836">
    <property type="entry name" value="Zn_knuckle_CX2CX4HX4C"/>
</dbReference>
<sequence length="205" mass="23201">MFLFQFGSEEDRNLVFNGGPWLFNKQIISLVKQSGAGDIDSMDFNMVHILNLSLVCLKELCLQFVGRSLGEVLSVDIDGVIPRIRVMIDISKPLKMGLWVFLESVSKEFTIPIQFEKLPDFCFSCGMVGHRICECLSKPEKNDTEPPRKFGDWLRANSNNINRQSGRQYSKTTNESSLERASEPSISKEKQSKDNSTNNPESKAK</sequence>
<evidence type="ECO:0000256" key="1">
    <source>
        <dbReference type="SAM" id="MobiDB-lite"/>
    </source>
</evidence>
<feature type="compositionally biased region" description="Polar residues" evidence="1">
    <location>
        <begin position="194"/>
        <end position="205"/>
    </location>
</feature>
<comment type="caution">
    <text evidence="3">The sequence shown here is derived from an EMBL/GenBank/DDBJ whole genome shotgun (WGS) entry which is preliminary data.</text>
</comment>